<protein>
    <submittedName>
        <fullName evidence="4">Glyoxalase</fullName>
    </submittedName>
</protein>
<dbReference type="PANTHER" id="PTHR43048">
    <property type="entry name" value="METHYLMALONYL-COA EPIMERASE"/>
    <property type="match status" value="1"/>
</dbReference>
<name>A0A3A9KA19_9BACI</name>
<reference evidence="4 5" key="1">
    <citation type="submission" date="2017-10" db="EMBL/GenBank/DDBJ databases">
        <title>Bacillus sp. nov., a halophilic bacterium isolated from a Keqin Lake.</title>
        <authorList>
            <person name="Wang H."/>
        </authorList>
    </citation>
    <scope>NUCLEOTIDE SEQUENCE [LARGE SCALE GENOMIC DNA]</scope>
    <source>
        <strain evidence="4 5">KCTC 13187</strain>
    </source>
</reference>
<dbReference type="PROSITE" id="PS51819">
    <property type="entry name" value="VOC"/>
    <property type="match status" value="1"/>
</dbReference>
<evidence type="ECO:0000313" key="4">
    <source>
        <dbReference type="EMBL" id="RKL69357.1"/>
    </source>
</evidence>
<keyword evidence="5" id="KW-1185">Reference proteome</keyword>
<dbReference type="SUPFAM" id="SSF54593">
    <property type="entry name" value="Glyoxalase/Bleomycin resistance protein/Dihydroxybiphenyl dioxygenase"/>
    <property type="match status" value="1"/>
</dbReference>
<dbReference type="GO" id="GO:0004493">
    <property type="term" value="F:methylmalonyl-CoA epimerase activity"/>
    <property type="evidence" value="ECO:0007669"/>
    <property type="project" value="TreeGrafter"/>
</dbReference>
<dbReference type="GO" id="GO:0046872">
    <property type="term" value="F:metal ion binding"/>
    <property type="evidence" value="ECO:0007669"/>
    <property type="project" value="UniProtKB-KW"/>
</dbReference>
<dbReference type="Proteomes" id="UP000281498">
    <property type="component" value="Unassembled WGS sequence"/>
</dbReference>
<feature type="domain" description="VOC" evidence="3">
    <location>
        <begin position="4"/>
        <end position="135"/>
    </location>
</feature>
<dbReference type="OrthoDB" id="9788468at2"/>
<dbReference type="InterPro" id="IPR051785">
    <property type="entry name" value="MMCE/EMCE_epimerase"/>
</dbReference>
<dbReference type="CDD" id="cd07249">
    <property type="entry name" value="MMCE"/>
    <property type="match status" value="1"/>
</dbReference>
<evidence type="ECO:0000313" key="5">
    <source>
        <dbReference type="Proteomes" id="UP000281498"/>
    </source>
</evidence>
<comment type="caution">
    <text evidence="4">The sequence shown here is derived from an EMBL/GenBank/DDBJ whole genome shotgun (WGS) entry which is preliminary data.</text>
</comment>
<comment type="similarity">
    <text evidence="1">Belongs to the methylmalonyl-CoA epimerase family.</text>
</comment>
<sequence>MDKKLDHIGIAVRNLEYSMTFYIEVLNAKLIDRYKSEAKGVESDIAILEINHSRIELLAPTNNTTSPIARFIKQKGKGVHHVAYQVENLEQAIKELDIKGIRVMEDTRRINKHGRRLIYLNPADTEGTIIEYCDYPEIEKKK</sequence>
<dbReference type="InterPro" id="IPR037523">
    <property type="entry name" value="VOC_core"/>
</dbReference>
<evidence type="ECO:0000256" key="2">
    <source>
        <dbReference type="ARBA" id="ARBA00022723"/>
    </source>
</evidence>
<evidence type="ECO:0000259" key="3">
    <source>
        <dbReference type="PROSITE" id="PS51819"/>
    </source>
</evidence>
<dbReference type="InterPro" id="IPR029068">
    <property type="entry name" value="Glyas_Bleomycin-R_OHBP_Dase"/>
</dbReference>
<gene>
    <name evidence="4" type="ORF">CR203_04845</name>
</gene>
<dbReference type="Pfam" id="PF13669">
    <property type="entry name" value="Glyoxalase_4"/>
    <property type="match status" value="1"/>
</dbReference>
<organism evidence="4 5">
    <name type="scientific">Salipaludibacillus neizhouensis</name>
    <dbReference type="NCBI Taxonomy" id="885475"/>
    <lineage>
        <taxon>Bacteria</taxon>
        <taxon>Bacillati</taxon>
        <taxon>Bacillota</taxon>
        <taxon>Bacilli</taxon>
        <taxon>Bacillales</taxon>
        <taxon>Bacillaceae</taxon>
    </lineage>
</organism>
<dbReference type="PANTHER" id="PTHR43048:SF3">
    <property type="entry name" value="METHYLMALONYL-COA EPIMERASE, MITOCHONDRIAL"/>
    <property type="match status" value="1"/>
</dbReference>
<dbReference type="InterPro" id="IPR017515">
    <property type="entry name" value="MeMalonyl-CoA_epimerase"/>
</dbReference>
<dbReference type="Gene3D" id="3.10.180.10">
    <property type="entry name" value="2,3-Dihydroxybiphenyl 1,2-Dioxygenase, domain 1"/>
    <property type="match status" value="1"/>
</dbReference>
<dbReference type="AlphaFoldDB" id="A0A3A9KA19"/>
<accession>A0A3A9KA19</accession>
<proteinExistence type="inferred from homology"/>
<dbReference type="EMBL" id="PDOE01000001">
    <property type="protein sequence ID" value="RKL69357.1"/>
    <property type="molecule type" value="Genomic_DNA"/>
</dbReference>
<dbReference type="GO" id="GO:0046491">
    <property type="term" value="P:L-methylmalonyl-CoA metabolic process"/>
    <property type="evidence" value="ECO:0007669"/>
    <property type="project" value="TreeGrafter"/>
</dbReference>
<evidence type="ECO:0000256" key="1">
    <source>
        <dbReference type="ARBA" id="ARBA00009308"/>
    </source>
</evidence>
<keyword evidence="2" id="KW-0479">Metal-binding</keyword>
<dbReference type="RefSeq" id="WP_110936005.1">
    <property type="nucleotide sequence ID" value="NZ_KZ614146.1"/>
</dbReference>